<accession>A0ABW9LB05</accession>
<dbReference type="Proteomes" id="UP001635816">
    <property type="component" value="Unassembled WGS sequence"/>
</dbReference>
<dbReference type="EMBL" id="JBKBDD010000006">
    <property type="protein sequence ID" value="MFN6545136.1"/>
    <property type="molecule type" value="Genomic_DNA"/>
</dbReference>
<keyword evidence="3" id="KW-1185">Reference proteome</keyword>
<organism evidence="2 3">
    <name type="scientific">Mycolicibacterium nivoides</name>
    <dbReference type="NCBI Taxonomy" id="2487344"/>
    <lineage>
        <taxon>Bacteria</taxon>
        <taxon>Bacillati</taxon>
        <taxon>Actinomycetota</taxon>
        <taxon>Actinomycetes</taxon>
        <taxon>Mycobacteriales</taxon>
        <taxon>Mycobacteriaceae</taxon>
        <taxon>Mycolicibacterium</taxon>
    </lineage>
</organism>
<reference evidence="2 3" key="1">
    <citation type="submission" date="2024-12" db="EMBL/GenBank/DDBJ databases">
        <title>The coexistence of Mycolicibacterium septicum and Mycolicibacterium nivoides in clinical samples.</title>
        <authorList>
            <person name="Wang C."/>
            <person name="Feng Y."/>
            <person name="Zong Z."/>
        </authorList>
    </citation>
    <scope>NUCLEOTIDE SEQUENCE [LARGE SCALE GENOMIC DNA]</scope>
    <source>
        <strain evidence="2 3">120309</strain>
    </source>
</reference>
<evidence type="ECO:0000256" key="1">
    <source>
        <dbReference type="SAM" id="MobiDB-lite"/>
    </source>
</evidence>
<dbReference type="RefSeq" id="WP_164480804.1">
    <property type="nucleotide sequence ID" value="NZ_CP034072.1"/>
</dbReference>
<dbReference type="GeneID" id="300560530"/>
<sequence>MPKLTKKVKSLFSRRRPVTREDAAEIADWLNEGGALHPDGPPTVIDPNKSKNA</sequence>
<evidence type="ECO:0000313" key="3">
    <source>
        <dbReference type="Proteomes" id="UP001635816"/>
    </source>
</evidence>
<comment type="caution">
    <text evidence="2">The sequence shown here is derived from an EMBL/GenBank/DDBJ whole genome shotgun (WGS) entry which is preliminary data.</text>
</comment>
<feature type="region of interest" description="Disordered" evidence="1">
    <location>
        <begin position="31"/>
        <end position="53"/>
    </location>
</feature>
<protein>
    <submittedName>
        <fullName evidence="2">Uncharacterized protein</fullName>
    </submittedName>
</protein>
<gene>
    <name evidence="2" type="ORF">ACK4CT_18275</name>
</gene>
<name>A0ABW9LB05_9MYCO</name>
<evidence type="ECO:0000313" key="2">
    <source>
        <dbReference type="EMBL" id="MFN6545136.1"/>
    </source>
</evidence>
<proteinExistence type="predicted"/>